<proteinExistence type="predicted"/>
<dbReference type="GO" id="GO:1990170">
    <property type="term" value="P:stress response to cadmium ion"/>
    <property type="evidence" value="ECO:0007669"/>
    <property type="project" value="TreeGrafter"/>
</dbReference>
<gene>
    <name evidence="3" type="ORF">FJY75_04795</name>
</gene>
<dbReference type="SUPFAM" id="SSF46600">
    <property type="entry name" value="C-terminal UvrC-binding domain of UvrB"/>
    <property type="match status" value="1"/>
</dbReference>
<dbReference type="PANTHER" id="PTHR38430:SF1">
    <property type="entry name" value="PROTEIN-ARGININE KINASE ACTIVATOR PROTEIN"/>
    <property type="match status" value="1"/>
</dbReference>
<dbReference type="GO" id="GO:1990169">
    <property type="term" value="P:stress response to copper ion"/>
    <property type="evidence" value="ECO:0007669"/>
    <property type="project" value="TreeGrafter"/>
</dbReference>
<keyword evidence="1" id="KW-0175">Coiled coil</keyword>
<dbReference type="Proteomes" id="UP000748308">
    <property type="component" value="Unassembled WGS sequence"/>
</dbReference>
<dbReference type="GO" id="GO:0046870">
    <property type="term" value="F:cadmium ion binding"/>
    <property type="evidence" value="ECO:0007669"/>
    <property type="project" value="TreeGrafter"/>
</dbReference>
<dbReference type="GO" id="GO:0008270">
    <property type="term" value="F:zinc ion binding"/>
    <property type="evidence" value="ECO:0007669"/>
    <property type="project" value="TreeGrafter"/>
</dbReference>
<reference evidence="3" key="1">
    <citation type="submission" date="2019-03" db="EMBL/GenBank/DDBJ databases">
        <title>Lake Tanganyika Metagenome-Assembled Genomes (MAGs).</title>
        <authorList>
            <person name="Tran P."/>
        </authorList>
    </citation>
    <scope>NUCLEOTIDE SEQUENCE</scope>
    <source>
        <strain evidence="3">M_DeepCast_400m_m2_100</strain>
    </source>
</reference>
<accession>A0A937X7L9</accession>
<evidence type="ECO:0000313" key="4">
    <source>
        <dbReference type="Proteomes" id="UP000748308"/>
    </source>
</evidence>
<evidence type="ECO:0000259" key="2">
    <source>
        <dbReference type="PROSITE" id="PS50151"/>
    </source>
</evidence>
<dbReference type="Pfam" id="PF02151">
    <property type="entry name" value="UVR"/>
    <property type="match status" value="1"/>
</dbReference>
<dbReference type="InterPro" id="IPR001943">
    <property type="entry name" value="UVR_dom"/>
</dbReference>
<dbReference type="GO" id="GO:0005507">
    <property type="term" value="F:copper ion binding"/>
    <property type="evidence" value="ECO:0007669"/>
    <property type="project" value="TreeGrafter"/>
</dbReference>
<protein>
    <submittedName>
        <fullName evidence="3">UvrB/UvrC motif-containing protein</fullName>
    </submittedName>
</protein>
<dbReference type="PROSITE" id="PS50151">
    <property type="entry name" value="UVR"/>
    <property type="match status" value="1"/>
</dbReference>
<dbReference type="PIRSF" id="PIRSF015034">
    <property type="entry name" value="YacH"/>
    <property type="match status" value="1"/>
</dbReference>
<name>A0A937X7L9_UNCEI</name>
<evidence type="ECO:0000256" key="1">
    <source>
        <dbReference type="SAM" id="Coils"/>
    </source>
</evidence>
<dbReference type="EMBL" id="VGIY01000082">
    <property type="protein sequence ID" value="MBM3317151.1"/>
    <property type="molecule type" value="Genomic_DNA"/>
</dbReference>
<sequence>MKCQSCAQAEATVHIKEVKNEQVTEMHLCEKCAYEKGYRTIVLQDKSSLASQLIWMAESLYPEGTGALGQVRCSHCGLSYSEFVQMGRLGCETCYRDFEKQLKQVLRRIHGSIRHVGKAPGKEGLLFERRRELQKLREDLERAIEREEYERAAGLRDQIRLLEAQGEAEAEPSQSAGREAQA</sequence>
<dbReference type="Gene3D" id="4.10.860.10">
    <property type="entry name" value="UVR domain"/>
    <property type="match status" value="1"/>
</dbReference>
<dbReference type="GO" id="GO:0050897">
    <property type="term" value="F:cobalt ion binding"/>
    <property type="evidence" value="ECO:0007669"/>
    <property type="project" value="TreeGrafter"/>
</dbReference>
<dbReference type="PANTHER" id="PTHR38430">
    <property type="entry name" value="PROTEIN-ARGININE KINASE ACTIVATOR PROTEIN"/>
    <property type="match status" value="1"/>
</dbReference>
<evidence type="ECO:0000313" key="3">
    <source>
        <dbReference type="EMBL" id="MBM3317151.1"/>
    </source>
</evidence>
<feature type="domain" description="UVR" evidence="2">
    <location>
        <begin position="130"/>
        <end position="165"/>
    </location>
</feature>
<comment type="caution">
    <text evidence="3">The sequence shown here is derived from an EMBL/GenBank/DDBJ whole genome shotgun (WGS) entry which is preliminary data.</text>
</comment>
<dbReference type="InterPro" id="IPR036876">
    <property type="entry name" value="UVR_dom_sf"/>
</dbReference>
<feature type="coiled-coil region" evidence="1">
    <location>
        <begin position="126"/>
        <end position="153"/>
    </location>
</feature>
<dbReference type="InterPro" id="IPR025542">
    <property type="entry name" value="YacH"/>
</dbReference>
<dbReference type="AlphaFoldDB" id="A0A937X7L9"/>
<organism evidence="3 4">
    <name type="scientific">Eiseniibacteriota bacterium</name>
    <dbReference type="NCBI Taxonomy" id="2212470"/>
    <lineage>
        <taxon>Bacteria</taxon>
        <taxon>Candidatus Eiseniibacteriota</taxon>
    </lineage>
</organism>